<comment type="caution">
    <text evidence="9">The sequence shown here is derived from an EMBL/GenBank/DDBJ whole genome shotgun (WGS) entry which is preliminary data.</text>
</comment>
<reference evidence="9 10" key="1">
    <citation type="submission" date="2019-03" db="EMBL/GenBank/DDBJ databases">
        <title>Genomic Encyclopedia of Type Strains, Phase IV (KMG-IV): sequencing the most valuable type-strain genomes for metagenomic binning, comparative biology and taxonomic classification.</title>
        <authorList>
            <person name="Goeker M."/>
        </authorList>
    </citation>
    <scope>NUCLEOTIDE SEQUENCE [LARGE SCALE GENOMIC DNA]</scope>
    <source>
        <strain evidence="9 10">DSM 18792</strain>
    </source>
</reference>
<dbReference type="OrthoDB" id="1095333at2"/>
<feature type="domain" description="Glycoside hydrolase family 29 N-terminal" evidence="7">
    <location>
        <begin position="152"/>
        <end position="497"/>
    </location>
</feature>
<evidence type="ECO:0000256" key="1">
    <source>
        <dbReference type="ARBA" id="ARBA00004071"/>
    </source>
</evidence>
<evidence type="ECO:0000313" key="9">
    <source>
        <dbReference type="EMBL" id="TCL67906.1"/>
    </source>
</evidence>
<dbReference type="Pfam" id="PF01120">
    <property type="entry name" value="Alpha_L_fucos"/>
    <property type="match status" value="1"/>
</dbReference>
<dbReference type="GO" id="GO:0005764">
    <property type="term" value="C:lysosome"/>
    <property type="evidence" value="ECO:0007669"/>
    <property type="project" value="TreeGrafter"/>
</dbReference>
<feature type="domain" description="Alpha-L-fucosidase C-terminal" evidence="8">
    <location>
        <begin position="534"/>
        <end position="605"/>
    </location>
</feature>
<evidence type="ECO:0000256" key="4">
    <source>
        <dbReference type="ARBA" id="ARBA00022729"/>
    </source>
</evidence>
<evidence type="ECO:0000256" key="6">
    <source>
        <dbReference type="ARBA" id="ARBA00023295"/>
    </source>
</evidence>
<organism evidence="9 10">
    <name type="scientific">Mariniflexile fucanivorans</name>
    <dbReference type="NCBI Taxonomy" id="264023"/>
    <lineage>
        <taxon>Bacteria</taxon>
        <taxon>Pseudomonadati</taxon>
        <taxon>Bacteroidota</taxon>
        <taxon>Flavobacteriia</taxon>
        <taxon>Flavobacteriales</taxon>
        <taxon>Flavobacteriaceae</taxon>
        <taxon>Mariniflexile</taxon>
    </lineage>
</organism>
<evidence type="ECO:0000256" key="5">
    <source>
        <dbReference type="ARBA" id="ARBA00022801"/>
    </source>
</evidence>
<dbReference type="InterPro" id="IPR016286">
    <property type="entry name" value="FUC_metazoa-typ"/>
</dbReference>
<dbReference type="SMART" id="SM00812">
    <property type="entry name" value="Alpha_L_fucos"/>
    <property type="match status" value="1"/>
</dbReference>
<evidence type="ECO:0000259" key="8">
    <source>
        <dbReference type="Pfam" id="PF16757"/>
    </source>
</evidence>
<dbReference type="EC" id="3.2.1.51" evidence="3"/>
<dbReference type="PROSITE" id="PS51257">
    <property type="entry name" value="PROKAR_LIPOPROTEIN"/>
    <property type="match status" value="1"/>
</dbReference>
<dbReference type="Pfam" id="PF16757">
    <property type="entry name" value="Fucosidase_C"/>
    <property type="match status" value="1"/>
</dbReference>
<gene>
    <name evidence="9" type="ORF">EV196_102469</name>
</gene>
<dbReference type="Proteomes" id="UP000295455">
    <property type="component" value="Unassembled WGS sequence"/>
</dbReference>
<dbReference type="InterPro" id="IPR031919">
    <property type="entry name" value="Fucosidase_C"/>
</dbReference>
<evidence type="ECO:0000259" key="7">
    <source>
        <dbReference type="Pfam" id="PF01120"/>
    </source>
</evidence>
<dbReference type="SUPFAM" id="SSF51445">
    <property type="entry name" value="(Trans)glycosidases"/>
    <property type="match status" value="1"/>
</dbReference>
<evidence type="ECO:0000313" key="10">
    <source>
        <dbReference type="Proteomes" id="UP000295455"/>
    </source>
</evidence>
<dbReference type="InterPro" id="IPR000933">
    <property type="entry name" value="Glyco_hydro_29"/>
</dbReference>
<dbReference type="GO" id="GO:0016139">
    <property type="term" value="P:glycoside catabolic process"/>
    <property type="evidence" value="ECO:0007669"/>
    <property type="project" value="TreeGrafter"/>
</dbReference>
<dbReference type="InterPro" id="IPR013780">
    <property type="entry name" value="Glyco_hydro_b"/>
</dbReference>
<sequence>MKTLKYITVLIFIFAIFSCKNTPKNEAVNEKPFDQTTNWIVLEKSNTTQEADKFTWKFDVKHPADYVVQMVFDKLPTDTVSVEVAGQKFKEVLHADYKINSNKIVSEFQKTVKFSNTGNQIISIETKSDFNKIRIIPHYKNPMGSGKYDEEWLAMHQSPEKKAALNWFKEAKFGMFIHWGLYSQAGGIWNGVKINDVSQPGPKVAEWLMHAFQISRNEYKELAKTFNPDKSFAQNIAKLAKDAGMKYVVITSKHHDGFALFDSKYSEYDMADATPYKGDLVKELYDACLAEELDFGVYYSHGNDWMDGTDGNYANIKKVNDSLGIYTHPSGKNLWDPSPNTHAEYLESKAYPQIKELISMLPELKLIWFDGEGFITEDQSFKFYKMVYDLNPHILVNRRIGWGFGDYEDAGDNKIPSANEVVNKYWETCGTTNNSWGFKSYDHDWKSTKETLYYIVDIASKGGNYLLNIGPDGKGDVPVESKNILREVGTWMHTNGEAIYGTKRWSISSSEGQEETLLDGTTHREGKGFKKTFTSNDFWFTTKENNVYAISLVKPLGEITIKSFKKDIGKITGVKILGNDNEVEWNQNETGLKVNLKGIESNENGFVVKIVMALK</sequence>
<dbReference type="EMBL" id="SLUP01000002">
    <property type="protein sequence ID" value="TCL67906.1"/>
    <property type="molecule type" value="Genomic_DNA"/>
</dbReference>
<proteinExistence type="inferred from homology"/>
<protein>
    <recommendedName>
        <fullName evidence="3">alpha-L-fucosidase</fullName>
        <ecNumber evidence="3">3.2.1.51</ecNumber>
    </recommendedName>
</protein>
<dbReference type="PRINTS" id="PR00741">
    <property type="entry name" value="GLHYDRLASE29"/>
</dbReference>
<comment type="function">
    <text evidence="1">Alpha-L-fucosidase is responsible for hydrolyzing the alpha-1,6-linked fucose joined to the reducing-end N-acetylglucosamine of the carbohydrate moieties of glycoproteins.</text>
</comment>
<dbReference type="InterPro" id="IPR017853">
    <property type="entry name" value="GH"/>
</dbReference>
<evidence type="ECO:0000256" key="3">
    <source>
        <dbReference type="ARBA" id="ARBA00012662"/>
    </source>
</evidence>
<name>A0A4R1RNT7_9FLAO</name>
<dbReference type="RefSeq" id="WP_132216042.1">
    <property type="nucleotide sequence ID" value="NZ_OX156936.1"/>
</dbReference>
<keyword evidence="10" id="KW-1185">Reference proteome</keyword>
<dbReference type="InterPro" id="IPR057739">
    <property type="entry name" value="Glyco_hydro_29_N"/>
</dbReference>
<dbReference type="Gene3D" id="2.60.40.1180">
    <property type="entry name" value="Golgi alpha-mannosidase II"/>
    <property type="match status" value="1"/>
</dbReference>
<dbReference type="GO" id="GO:0006004">
    <property type="term" value="P:fucose metabolic process"/>
    <property type="evidence" value="ECO:0007669"/>
    <property type="project" value="InterPro"/>
</dbReference>
<comment type="similarity">
    <text evidence="2">Belongs to the glycosyl hydrolase 29 family.</text>
</comment>
<dbReference type="PANTHER" id="PTHR10030:SF37">
    <property type="entry name" value="ALPHA-L-FUCOSIDASE-RELATED"/>
    <property type="match status" value="1"/>
</dbReference>
<evidence type="ECO:0000256" key="2">
    <source>
        <dbReference type="ARBA" id="ARBA00007951"/>
    </source>
</evidence>
<keyword evidence="4" id="KW-0732">Signal</keyword>
<dbReference type="PANTHER" id="PTHR10030">
    <property type="entry name" value="ALPHA-L-FUCOSIDASE"/>
    <property type="match status" value="1"/>
</dbReference>
<dbReference type="AlphaFoldDB" id="A0A4R1RNT7"/>
<dbReference type="Gene3D" id="3.20.20.80">
    <property type="entry name" value="Glycosidases"/>
    <property type="match status" value="1"/>
</dbReference>
<accession>A0A4R1RNT7</accession>
<keyword evidence="5" id="KW-0378">Hydrolase</keyword>
<keyword evidence="6" id="KW-0326">Glycosidase</keyword>
<dbReference type="GO" id="GO:0004560">
    <property type="term" value="F:alpha-L-fucosidase activity"/>
    <property type="evidence" value="ECO:0007669"/>
    <property type="project" value="InterPro"/>
</dbReference>